<dbReference type="PANTHER" id="PTHR32305">
    <property type="match status" value="1"/>
</dbReference>
<proteinExistence type="predicted"/>
<dbReference type="EMBL" id="JASSOM010000048">
    <property type="protein sequence ID" value="MDK9363401.1"/>
    <property type="molecule type" value="Genomic_DNA"/>
</dbReference>
<gene>
    <name evidence="2" type="ORF">QQF32_09390</name>
</gene>
<comment type="caution">
    <text evidence="2">The sequence shown here is derived from an EMBL/GenBank/DDBJ whole genome shotgun (WGS) entry which is preliminary data.</text>
</comment>
<evidence type="ECO:0000313" key="3">
    <source>
        <dbReference type="Proteomes" id="UP001223214"/>
    </source>
</evidence>
<dbReference type="PRINTS" id="PR00394">
    <property type="entry name" value="RHSPROTEIN"/>
</dbReference>
<evidence type="ECO:0000256" key="1">
    <source>
        <dbReference type="SAM" id="MobiDB-lite"/>
    </source>
</evidence>
<dbReference type="Proteomes" id="UP001223214">
    <property type="component" value="Unassembled WGS sequence"/>
</dbReference>
<sequence>MKTVEGGGSEPLQELIRLPGQQYNTETGLYYNRNRYYDPRQGRFITQNPIGLRGGWSAYSYALNPNEFIDPPGLYQMCHRKFDPIPVPYARHCYIKFEDGTTSSFDNKGVHADPALNKAGTICTEQQSSSLDECIREAMKNCKGENYNFTEFNCCHCAEQAMKACGAFLPKTLWPNSPVNPGPQPGEPGYNRAPVFGSNLGEG</sequence>
<feature type="region of interest" description="Disordered" evidence="1">
    <location>
        <begin position="177"/>
        <end position="203"/>
    </location>
</feature>
<name>A0AAP4D1E4_9ENTR</name>
<dbReference type="InterPro" id="IPR050708">
    <property type="entry name" value="T6SS_VgrG/RHS"/>
</dbReference>
<evidence type="ECO:0000313" key="2">
    <source>
        <dbReference type="EMBL" id="MDK9363401.1"/>
    </source>
</evidence>
<reference evidence="2 3" key="1">
    <citation type="submission" date="2023-06" db="EMBL/GenBank/DDBJ databases">
        <title>Identification and characterization of antibiotic-resistant Gram-negative bacteria.</title>
        <authorList>
            <person name="Cho G.-S."/>
            <person name="Lee J."/>
            <person name="Tai E."/>
            <person name="Jeong S."/>
            <person name="Kim I."/>
            <person name="Kim B.-E."/>
            <person name="Jeong M.-I."/>
            <person name="Oh K.-K."/>
            <person name="Franz C.M.A.P."/>
        </authorList>
    </citation>
    <scope>NUCLEOTIDE SEQUENCE [LARGE SCALE GENOMIC DNA]</scope>
    <source>
        <strain evidence="2 3">V106_12</strain>
    </source>
</reference>
<dbReference type="Gene3D" id="2.180.10.10">
    <property type="entry name" value="RHS repeat-associated core"/>
    <property type="match status" value="1"/>
</dbReference>
<protein>
    <submittedName>
        <fullName evidence="2">RHS repeat-associated core domain-containing protein</fullName>
    </submittedName>
</protein>
<dbReference type="PANTHER" id="PTHR32305:SF15">
    <property type="entry name" value="PROTEIN RHSA-RELATED"/>
    <property type="match status" value="1"/>
</dbReference>
<dbReference type="AlphaFoldDB" id="A0AAP4D1E4"/>
<accession>A0AAP4D1E4</accession>
<organism evidence="2 3">
    <name type="scientific">Lelliottia wanjuensis</name>
    <dbReference type="NCBI Taxonomy" id="3050585"/>
    <lineage>
        <taxon>Bacteria</taxon>
        <taxon>Pseudomonadati</taxon>
        <taxon>Pseudomonadota</taxon>
        <taxon>Gammaproteobacteria</taxon>
        <taxon>Enterobacterales</taxon>
        <taxon>Enterobacteriaceae</taxon>
        <taxon>Lelliottia</taxon>
    </lineage>
</organism>
<keyword evidence="3" id="KW-1185">Reference proteome</keyword>
<dbReference type="NCBIfam" id="TIGR03696">
    <property type="entry name" value="Rhs_assc_core"/>
    <property type="match status" value="1"/>
</dbReference>
<dbReference type="InterPro" id="IPR022385">
    <property type="entry name" value="Rhs_assc_core"/>
</dbReference>